<dbReference type="OrthoDB" id="9976359at2"/>
<accession>A0A165P634</accession>
<comment type="caution">
    <text evidence="1">The sequence shown here is derived from an EMBL/GenBank/DDBJ whole genome shotgun (WGS) entry which is preliminary data.</text>
</comment>
<evidence type="ECO:0000313" key="2">
    <source>
        <dbReference type="Proteomes" id="UP000076567"/>
    </source>
</evidence>
<gene>
    <name evidence="1" type="ORF">AWM68_02260</name>
</gene>
<proteinExistence type="predicted"/>
<name>A0A165P634_9BACL</name>
<dbReference type="EMBL" id="LRFC01000001">
    <property type="protein sequence ID" value="KZE69110.1"/>
    <property type="molecule type" value="Genomic_DNA"/>
</dbReference>
<keyword evidence="2" id="KW-1185">Reference proteome</keyword>
<evidence type="ECO:0000313" key="1">
    <source>
        <dbReference type="EMBL" id="KZE69110.1"/>
    </source>
</evidence>
<dbReference type="RefSeq" id="WP_066236457.1">
    <property type="nucleotide sequence ID" value="NZ_LRFC01000001.1"/>
</dbReference>
<protein>
    <submittedName>
        <fullName evidence="1">Uncharacterized protein</fullName>
    </submittedName>
</protein>
<reference evidence="2" key="1">
    <citation type="submission" date="2016-01" db="EMBL/GenBank/DDBJ databases">
        <title>Draft genome of Chromobacterium sp. F49.</title>
        <authorList>
            <person name="Hong K.W."/>
        </authorList>
    </citation>
    <scope>NUCLEOTIDE SEQUENCE [LARGE SCALE GENOMIC DNA]</scope>
    <source>
        <strain evidence="2">P7IIIA</strain>
    </source>
</reference>
<organism evidence="1 2">
    <name type="scientific">Fictibacillus phosphorivorans</name>
    <dbReference type="NCBI Taxonomy" id="1221500"/>
    <lineage>
        <taxon>Bacteria</taxon>
        <taxon>Bacillati</taxon>
        <taxon>Bacillota</taxon>
        <taxon>Bacilli</taxon>
        <taxon>Bacillales</taxon>
        <taxon>Fictibacillaceae</taxon>
        <taxon>Fictibacillus</taxon>
    </lineage>
</organism>
<dbReference type="AlphaFoldDB" id="A0A165P634"/>
<dbReference type="Proteomes" id="UP000076567">
    <property type="component" value="Unassembled WGS sequence"/>
</dbReference>
<sequence>MAWLIVLTPLVIVCALAVYFDYRGKKRGTGGVNIYHDDQHLSKGTQINNAAERTRAAGRNNHHGGGGGPI</sequence>